<comment type="caution">
    <text evidence="2">The sequence shown here is derived from an EMBL/GenBank/DDBJ whole genome shotgun (WGS) entry which is preliminary data.</text>
</comment>
<name>A0AAW1A7R3_9HYME</name>
<evidence type="ECO:0000313" key="2">
    <source>
        <dbReference type="EMBL" id="KAK9304843.1"/>
    </source>
</evidence>
<organism evidence="2 3">
    <name type="scientific">Tetragonisca angustula</name>
    <dbReference type="NCBI Taxonomy" id="166442"/>
    <lineage>
        <taxon>Eukaryota</taxon>
        <taxon>Metazoa</taxon>
        <taxon>Ecdysozoa</taxon>
        <taxon>Arthropoda</taxon>
        <taxon>Hexapoda</taxon>
        <taxon>Insecta</taxon>
        <taxon>Pterygota</taxon>
        <taxon>Neoptera</taxon>
        <taxon>Endopterygota</taxon>
        <taxon>Hymenoptera</taxon>
        <taxon>Apocrita</taxon>
        <taxon>Aculeata</taxon>
        <taxon>Apoidea</taxon>
        <taxon>Anthophila</taxon>
        <taxon>Apidae</taxon>
        <taxon>Tetragonisca</taxon>
    </lineage>
</organism>
<dbReference type="AlphaFoldDB" id="A0AAW1A7R3"/>
<gene>
    <name evidence="2" type="ORF">QLX08_003911</name>
</gene>
<sequence length="126" mass="14637">MGILLPLEKQEETGFACFLWRESIGESSTRGFFRDPRQLRRIKSRIVVRPSSLHKYKGDEDARNGTPEEHENAMKTGLEFEGESGEPPNLEFVVRKQREIGIFTEVRVVGERLDSGVRTRCYRRHD</sequence>
<evidence type="ECO:0000313" key="3">
    <source>
        <dbReference type="Proteomes" id="UP001432146"/>
    </source>
</evidence>
<proteinExistence type="predicted"/>
<keyword evidence="3" id="KW-1185">Reference proteome</keyword>
<dbReference type="EMBL" id="JAWNGG020000059">
    <property type="protein sequence ID" value="KAK9304843.1"/>
    <property type="molecule type" value="Genomic_DNA"/>
</dbReference>
<protein>
    <submittedName>
        <fullName evidence="2">Uncharacterized protein</fullName>
    </submittedName>
</protein>
<feature type="compositionally biased region" description="Basic and acidic residues" evidence="1">
    <location>
        <begin position="56"/>
        <end position="73"/>
    </location>
</feature>
<feature type="region of interest" description="Disordered" evidence="1">
    <location>
        <begin position="55"/>
        <end position="86"/>
    </location>
</feature>
<dbReference type="Proteomes" id="UP001432146">
    <property type="component" value="Unassembled WGS sequence"/>
</dbReference>
<accession>A0AAW1A7R3</accession>
<evidence type="ECO:0000256" key="1">
    <source>
        <dbReference type="SAM" id="MobiDB-lite"/>
    </source>
</evidence>
<reference evidence="2 3" key="1">
    <citation type="submission" date="2024-05" db="EMBL/GenBank/DDBJ databases">
        <title>The nuclear and mitochondrial genome assemblies of Tetragonisca angustula (Apidae: Meliponini), a tiny yet remarkable pollinator in the Neotropics.</title>
        <authorList>
            <person name="Ferrari R."/>
            <person name="Ricardo P.C."/>
            <person name="Dias F.C."/>
            <person name="Araujo N.S."/>
            <person name="Soares D.O."/>
            <person name="Zhou Q.-S."/>
            <person name="Zhu C.-D."/>
            <person name="Coutinho L."/>
            <person name="Airas M.C."/>
            <person name="Batista T.M."/>
        </authorList>
    </citation>
    <scope>NUCLEOTIDE SEQUENCE [LARGE SCALE GENOMIC DNA]</scope>
    <source>
        <strain evidence="2">ASF017062</strain>
        <tissue evidence="2">Abdomen</tissue>
    </source>
</reference>